<dbReference type="Proteomes" id="UP000249522">
    <property type="component" value="Unassembled WGS sequence"/>
</dbReference>
<evidence type="ECO:0000313" key="3">
    <source>
        <dbReference type="EMBL" id="PZD94804.1"/>
    </source>
</evidence>
<dbReference type="AlphaFoldDB" id="A0A2W1LJT1"/>
<dbReference type="InterPro" id="IPR012223">
    <property type="entry name" value="TEII"/>
</dbReference>
<dbReference type="InterPro" id="IPR029058">
    <property type="entry name" value="AB_hydrolase_fold"/>
</dbReference>
<evidence type="ECO:0000313" key="4">
    <source>
        <dbReference type="Proteomes" id="UP000249522"/>
    </source>
</evidence>
<proteinExistence type="inferred from homology"/>
<dbReference type="OrthoDB" id="2213423at2"/>
<comment type="similarity">
    <text evidence="1">Belongs to the thioesterase family.</text>
</comment>
<dbReference type="PANTHER" id="PTHR11487:SF0">
    <property type="entry name" value="S-ACYL FATTY ACID SYNTHASE THIOESTERASE, MEDIUM CHAIN"/>
    <property type="match status" value="1"/>
</dbReference>
<dbReference type="Gene3D" id="3.40.50.1820">
    <property type="entry name" value="alpha/beta hydrolase"/>
    <property type="match status" value="1"/>
</dbReference>
<keyword evidence="4" id="KW-1185">Reference proteome</keyword>
<dbReference type="PANTHER" id="PTHR11487">
    <property type="entry name" value="THIOESTERASE"/>
    <property type="match status" value="1"/>
</dbReference>
<dbReference type="Pfam" id="PF00975">
    <property type="entry name" value="Thioesterase"/>
    <property type="match status" value="1"/>
</dbReference>
<gene>
    <name evidence="3" type="ORF">DNH61_16370</name>
</gene>
<sequence length="243" mass="27093">MAGIDVFCFPYAGGSAMFYKKWPALRSGLALHPVELAGRGSRVGDPHYDTLSEAVDEACNYVELHNRSGVYALFGHSMGGLLAYETACRLTAAGYRQPEHLFLSSTRCPQSFSTREPVAHLSDEAFMAKIMAYGGTPAEVFADEALRAYVLPILRSDFRLLENHKAADYAPLDCPFTVLYSSQDTVSREEVEPWMKKTLQDCEFITYPGNHFYILEHMDEVYGQITGKLGAYLTAKQTVMTWG</sequence>
<reference evidence="3 4" key="1">
    <citation type="submission" date="2018-06" db="EMBL/GenBank/DDBJ databases">
        <title>Paenibacillus imtechensis sp. nov.</title>
        <authorList>
            <person name="Pinnaka A.K."/>
            <person name="Singh H."/>
            <person name="Kaur M."/>
        </authorList>
    </citation>
    <scope>NUCLEOTIDE SEQUENCE [LARGE SCALE GENOMIC DNA]</scope>
    <source>
        <strain evidence="3 4">SMB1</strain>
    </source>
</reference>
<dbReference type="InterPro" id="IPR001031">
    <property type="entry name" value="Thioesterase"/>
</dbReference>
<accession>A0A2W1LJT1</accession>
<dbReference type="SUPFAM" id="SSF53474">
    <property type="entry name" value="alpha/beta-Hydrolases"/>
    <property type="match status" value="1"/>
</dbReference>
<comment type="caution">
    <text evidence="3">The sequence shown here is derived from an EMBL/GenBank/DDBJ whole genome shotgun (WGS) entry which is preliminary data.</text>
</comment>
<evidence type="ECO:0000256" key="1">
    <source>
        <dbReference type="ARBA" id="ARBA00007169"/>
    </source>
</evidence>
<organism evidence="3 4">
    <name type="scientific">Paenibacillus sambharensis</name>
    <dbReference type="NCBI Taxonomy" id="1803190"/>
    <lineage>
        <taxon>Bacteria</taxon>
        <taxon>Bacillati</taxon>
        <taxon>Bacillota</taxon>
        <taxon>Bacilli</taxon>
        <taxon>Bacillales</taxon>
        <taxon>Paenibacillaceae</taxon>
        <taxon>Paenibacillus</taxon>
    </lineage>
</organism>
<dbReference type="EMBL" id="QKRB01000050">
    <property type="protein sequence ID" value="PZD94804.1"/>
    <property type="molecule type" value="Genomic_DNA"/>
</dbReference>
<feature type="domain" description="Thioesterase" evidence="2">
    <location>
        <begin position="6"/>
        <end position="227"/>
    </location>
</feature>
<protein>
    <recommendedName>
        <fullName evidence="2">Thioesterase domain-containing protein</fullName>
    </recommendedName>
</protein>
<dbReference type="GO" id="GO:0008610">
    <property type="term" value="P:lipid biosynthetic process"/>
    <property type="evidence" value="ECO:0007669"/>
    <property type="project" value="TreeGrafter"/>
</dbReference>
<dbReference type="RefSeq" id="WP_111147762.1">
    <property type="nucleotide sequence ID" value="NZ_QKRB01000050.1"/>
</dbReference>
<name>A0A2W1LJT1_9BACL</name>
<evidence type="ECO:0000259" key="2">
    <source>
        <dbReference type="Pfam" id="PF00975"/>
    </source>
</evidence>